<dbReference type="GO" id="GO:0046872">
    <property type="term" value="F:metal ion binding"/>
    <property type="evidence" value="ECO:0007669"/>
    <property type="project" value="UniProtKB-KW"/>
</dbReference>
<dbReference type="PANTHER" id="PTHR30521">
    <property type="entry name" value="DEFERROCHELATASE/PEROXIDASE"/>
    <property type="match status" value="1"/>
</dbReference>
<protein>
    <recommendedName>
        <fullName evidence="10 13">Deferrochelatase</fullName>
        <ecNumber evidence="13">1.11.1.-</ecNumber>
    </recommendedName>
    <alternativeName>
        <fullName evidence="11 13">Peroxidase EfeB</fullName>
    </alternativeName>
</protein>
<evidence type="ECO:0000256" key="9">
    <source>
        <dbReference type="ARBA" id="ARBA00025737"/>
    </source>
</evidence>
<evidence type="ECO:0000313" key="17">
    <source>
        <dbReference type="EMBL" id="OMF50344.1"/>
    </source>
</evidence>
<keyword evidence="8" id="KW-0456">Lyase</keyword>
<dbReference type="InterPro" id="IPR006311">
    <property type="entry name" value="TAT_signal"/>
</dbReference>
<evidence type="ECO:0000256" key="8">
    <source>
        <dbReference type="ARBA" id="ARBA00023239"/>
    </source>
</evidence>
<dbReference type="EMBL" id="MRTP01000011">
    <property type="protein sequence ID" value="OMF50344.1"/>
    <property type="molecule type" value="Genomic_DNA"/>
</dbReference>
<comment type="subcellular location">
    <subcellularLocation>
        <location evidence="1">Cell envelope</location>
    </subcellularLocation>
</comment>
<evidence type="ECO:0000256" key="6">
    <source>
        <dbReference type="ARBA" id="ARBA00023002"/>
    </source>
</evidence>
<dbReference type="InterPro" id="IPR048328">
    <property type="entry name" value="Dyp_perox_C"/>
</dbReference>
<dbReference type="RefSeq" id="WP_076174184.1">
    <property type="nucleotide sequence ID" value="NZ_MRTP01000011.1"/>
</dbReference>
<sequence length="431" mass="45848">MSNREHEETKDSSILKKPLSRRDLLRLAGTGGLGLIIGGAGIGGLFAAKERKTAAAVAGQPDAGDCIPFYGKHQAGIITPSQNFIYFAAFDVTTTDAKELKKLLQAWTAAAAAMTEGSMLGEESANHNLPPVDTGESAGLSPSRLTLTFGAGPSLFDSRFGLASKRPANFSDLPAFNGDQLDARWCGGDLAVQACADDLQVAFHAIRNLARIARGKAVLRWTQEGFQRTGSADPAGGTPRNLLGFKDGTANPDTTSSEQMNRVVWAGAEGGAAWMAGGSYMAVRRIRMRIEVWDRSSLKDQEETFGRYRASGAPLGGQHEFDKVDLSAKGPDGSPAIPANSHMALARGDGSVQILRRSYSYSGGIDAKTGQLDAGLLFICFQRDLQKQFIPLQQKLAKSDRLNEYIQHVGSAVFACFPGASSGGYIGETLL</sequence>
<dbReference type="SUPFAM" id="SSF54909">
    <property type="entry name" value="Dimeric alpha+beta barrel"/>
    <property type="match status" value="1"/>
</dbReference>
<comment type="caution">
    <text evidence="17">The sequence shown here is derived from an EMBL/GenBank/DDBJ whole genome shotgun (WGS) entry which is preliminary data.</text>
</comment>
<accession>A0A1R1EEU0</accession>
<reference evidence="17 18" key="1">
    <citation type="submission" date="2016-11" db="EMBL/GenBank/DDBJ databases">
        <title>Paenibacillus species isolates.</title>
        <authorList>
            <person name="Beno S.M."/>
        </authorList>
    </citation>
    <scope>NUCLEOTIDE SEQUENCE [LARGE SCALE GENOMIC DNA]</scope>
    <source>
        <strain evidence="17 18">FSL R5-0378</strain>
    </source>
</reference>
<organism evidence="17 18">
    <name type="scientific">Paenibacillus rhizosphaerae</name>
    <dbReference type="NCBI Taxonomy" id="297318"/>
    <lineage>
        <taxon>Bacteria</taxon>
        <taxon>Bacillati</taxon>
        <taxon>Bacillota</taxon>
        <taxon>Bacilli</taxon>
        <taxon>Bacillales</taxon>
        <taxon>Paenibacillaceae</taxon>
        <taxon>Paenibacillus</taxon>
    </lineage>
</organism>
<dbReference type="NCBIfam" id="TIGR01412">
    <property type="entry name" value="tat_substr_1"/>
    <property type="match status" value="1"/>
</dbReference>
<dbReference type="GO" id="GO:0033212">
    <property type="term" value="P:iron import into cell"/>
    <property type="evidence" value="ECO:0007669"/>
    <property type="project" value="InterPro"/>
</dbReference>
<dbReference type="GO" id="GO:0030313">
    <property type="term" value="C:cell envelope"/>
    <property type="evidence" value="ECO:0007669"/>
    <property type="project" value="UniProtKB-SubCell"/>
</dbReference>
<keyword evidence="14" id="KW-0812">Transmembrane</keyword>
<evidence type="ECO:0000256" key="3">
    <source>
        <dbReference type="ARBA" id="ARBA00022617"/>
    </source>
</evidence>
<dbReference type="Proteomes" id="UP000187172">
    <property type="component" value="Unassembled WGS sequence"/>
</dbReference>
<evidence type="ECO:0000256" key="11">
    <source>
        <dbReference type="ARBA" id="ARBA00033775"/>
    </source>
</evidence>
<evidence type="ECO:0000256" key="2">
    <source>
        <dbReference type="ARBA" id="ARBA00022559"/>
    </source>
</evidence>
<dbReference type="InterPro" id="IPR011008">
    <property type="entry name" value="Dimeric_a/b-barrel"/>
</dbReference>
<feature type="domain" description="Dyp-type peroxidase C-terminal" evidence="16">
    <location>
        <begin position="238"/>
        <end position="419"/>
    </location>
</feature>
<evidence type="ECO:0000256" key="13">
    <source>
        <dbReference type="RuleBase" id="RU365017"/>
    </source>
</evidence>
<dbReference type="Pfam" id="PF20628">
    <property type="entry name" value="Dyp_perox_C"/>
    <property type="match status" value="1"/>
</dbReference>
<evidence type="ECO:0000259" key="16">
    <source>
        <dbReference type="Pfam" id="PF20628"/>
    </source>
</evidence>
<dbReference type="PROSITE" id="PS51318">
    <property type="entry name" value="TAT"/>
    <property type="match status" value="1"/>
</dbReference>
<keyword evidence="3 13" id="KW-0349">Heme</keyword>
<evidence type="ECO:0000256" key="1">
    <source>
        <dbReference type="ARBA" id="ARBA00004196"/>
    </source>
</evidence>
<evidence type="ECO:0000256" key="4">
    <source>
        <dbReference type="ARBA" id="ARBA00022723"/>
    </source>
</evidence>
<feature type="domain" description="Dyp-type peroxidase N-terminal" evidence="15">
    <location>
        <begin position="74"/>
        <end position="227"/>
    </location>
</feature>
<evidence type="ECO:0000256" key="5">
    <source>
        <dbReference type="ARBA" id="ARBA00022729"/>
    </source>
</evidence>
<keyword evidence="18" id="KW-1185">Reference proteome</keyword>
<keyword evidence="4 13" id="KW-0479">Metal-binding</keyword>
<keyword evidence="2 13" id="KW-0575">Peroxidase</keyword>
<gene>
    <name evidence="17" type="ORF">BK138_27420</name>
</gene>
<dbReference type="AlphaFoldDB" id="A0A1R1EEU0"/>
<dbReference type="GO" id="GO:0005829">
    <property type="term" value="C:cytosol"/>
    <property type="evidence" value="ECO:0007669"/>
    <property type="project" value="TreeGrafter"/>
</dbReference>
<dbReference type="InterPro" id="IPR048327">
    <property type="entry name" value="Dyp_perox_N"/>
</dbReference>
<evidence type="ECO:0000259" key="15">
    <source>
        <dbReference type="Pfam" id="PF04261"/>
    </source>
</evidence>
<keyword evidence="5" id="KW-0732">Signal</keyword>
<dbReference type="PANTHER" id="PTHR30521:SF4">
    <property type="entry name" value="DEFERROCHELATASE"/>
    <property type="match status" value="1"/>
</dbReference>
<keyword evidence="14" id="KW-0472">Membrane</keyword>
<dbReference type="EC" id="1.11.1.-" evidence="13"/>
<dbReference type="GO" id="GO:0004325">
    <property type="term" value="F:ferrochelatase activity"/>
    <property type="evidence" value="ECO:0007669"/>
    <property type="project" value="UniProtKB-EC"/>
</dbReference>
<dbReference type="GO" id="GO:0004601">
    <property type="term" value="F:peroxidase activity"/>
    <property type="evidence" value="ECO:0007669"/>
    <property type="project" value="UniProtKB-KW"/>
</dbReference>
<dbReference type="InterPro" id="IPR006313">
    <property type="entry name" value="EfeB/EfeN"/>
</dbReference>
<dbReference type="NCBIfam" id="TIGR01413">
    <property type="entry name" value="Dyp_perox_fam"/>
    <property type="match status" value="1"/>
</dbReference>
<keyword evidence="14" id="KW-1133">Transmembrane helix</keyword>
<dbReference type="InterPro" id="IPR006314">
    <property type="entry name" value="Dyp_peroxidase"/>
</dbReference>
<evidence type="ECO:0000256" key="10">
    <source>
        <dbReference type="ARBA" id="ARBA00033771"/>
    </source>
</evidence>
<dbReference type="STRING" id="297318.BK138_27420"/>
<evidence type="ECO:0000256" key="7">
    <source>
        <dbReference type="ARBA" id="ARBA00023004"/>
    </source>
</evidence>
<keyword evidence="6 13" id="KW-0560">Oxidoreductase</keyword>
<dbReference type="PROSITE" id="PS51404">
    <property type="entry name" value="DYP_PEROXIDASE"/>
    <property type="match status" value="1"/>
</dbReference>
<name>A0A1R1EEU0_9BACL</name>
<comment type="function">
    <text evidence="13">Involved in the recovery of exogenous heme iron. Extracts iron from heme while preserving the protoporphyrin ring intact.</text>
</comment>
<comment type="cofactor">
    <cofactor evidence="13">
        <name>heme b</name>
        <dbReference type="ChEBI" id="CHEBI:60344"/>
    </cofactor>
    <text evidence="13">Binds 1 heme b (iron(II)-protoporphyrin IX) group non-covalently per subunit.</text>
</comment>
<keyword evidence="7 13" id="KW-0408">Iron</keyword>
<dbReference type="GO" id="GO:0020037">
    <property type="term" value="F:heme binding"/>
    <property type="evidence" value="ECO:0007669"/>
    <property type="project" value="InterPro"/>
</dbReference>
<dbReference type="Pfam" id="PF04261">
    <property type="entry name" value="Dyp_perox_N"/>
    <property type="match status" value="1"/>
</dbReference>
<proteinExistence type="inferred from homology"/>
<comment type="similarity">
    <text evidence="9 13">Belongs to the DyP-type peroxidase family.</text>
</comment>
<evidence type="ECO:0000256" key="14">
    <source>
        <dbReference type="SAM" id="Phobius"/>
    </source>
</evidence>
<comment type="catalytic activity">
    <reaction evidence="12">
        <text>heme b + 2 H(+) = protoporphyrin IX + Fe(2+)</text>
        <dbReference type="Rhea" id="RHEA:22584"/>
        <dbReference type="ChEBI" id="CHEBI:15378"/>
        <dbReference type="ChEBI" id="CHEBI:29033"/>
        <dbReference type="ChEBI" id="CHEBI:57306"/>
        <dbReference type="ChEBI" id="CHEBI:60344"/>
        <dbReference type="EC" id="4.98.1.1"/>
    </reaction>
    <physiologicalReaction direction="left-to-right" evidence="12">
        <dbReference type="Rhea" id="RHEA:22585"/>
    </physiologicalReaction>
</comment>
<evidence type="ECO:0000256" key="12">
    <source>
        <dbReference type="ARBA" id="ARBA00048856"/>
    </source>
</evidence>
<feature type="transmembrane region" description="Helical" evidence="14">
    <location>
        <begin position="24"/>
        <end position="48"/>
    </location>
</feature>
<evidence type="ECO:0000313" key="18">
    <source>
        <dbReference type="Proteomes" id="UP000187172"/>
    </source>
</evidence>